<dbReference type="InterPro" id="IPR019734">
    <property type="entry name" value="TPR_rpt"/>
</dbReference>
<evidence type="ECO:0000313" key="6">
    <source>
        <dbReference type="EMBL" id="OUS41100.1"/>
    </source>
</evidence>
<comment type="caution">
    <text evidence="6">The sequence shown here is derived from an EMBL/GenBank/DDBJ whole genome shotgun (WGS) entry which is preliminary data.</text>
</comment>
<dbReference type="InterPro" id="IPR051685">
    <property type="entry name" value="Ycf3/AcsC/BcsC/TPR_MFPF"/>
</dbReference>
<proteinExistence type="predicted"/>
<dbReference type="EMBL" id="MABE01000152">
    <property type="protein sequence ID" value="OUS41100.1"/>
    <property type="molecule type" value="Genomic_DNA"/>
</dbReference>
<dbReference type="Pfam" id="PF25064">
    <property type="entry name" value="ARM_TT21_5th"/>
    <property type="match status" value="1"/>
</dbReference>
<keyword evidence="2 3" id="KW-0802">TPR repeat</keyword>
<dbReference type="InterPro" id="IPR056835">
    <property type="entry name" value="ARM_TT21_5th"/>
</dbReference>
<feature type="domain" description="Tetratricopeptide repeat protein 21A/21B fifth ARM repeats" evidence="5">
    <location>
        <begin position="113"/>
        <end position="201"/>
    </location>
</feature>
<dbReference type="PANTHER" id="PTHR44943">
    <property type="entry name" value="CELLULOSE SYNTHASE OPERON PROTEIN C"/>
    <property type="match status" value="1"/>
</dbReference>
<feature type="repeat" description="TPR" evidence="3">
    <location>
        <begin position="109"/>
        <end position="142"/>
    </location>
</feature>
<accession>A0A1Y5HVI9</accession>
<dbReference type="InterPro" id="IPR011990">
    <property type="entry name" value="TPR-like_helical_dom_sf"/>
</dbReference>
<dbReference type="SUPFAM" id="SSF48452">
    <property type="entry name" value="TPR-like"/>
    <property type="match status" value="1"/>
</dbReference>
<dbReference type="PROSITE" id="PS51257">
    <property type="entry name" value="PROKAR_LIPOPROTEIN"/>
    <property type="match status" value="1"/>
</dbReference>
<evidence type="ECO:0000313" key="7">
    <source>
        <dbReference type="Proteomes" id="UP000227088"/>
    </source>
</evidence>
<evidence type="ECO:0000259" key="5">
    <source>
        <dbReference type="Pfam" id="PF25064"/>
    </source>
</evidence>
<dbReference type="Gene3D" id="1.25.40.10">
    <property type="entry name" value="Tetratricopeptide repeat domain"/>
    <property type="match status" value="1"/>
</dbReference>
<dbReference type="Proteomes" id="UP000227088">
    <property type="component" value="Unassembled WGS sequence"/>
</dbReference>
<keyword evidence="4" id="KW-0732">Signal</keyword>
<reference evidence="7" key="1">
    <citation type="journal article" date="2017" name="Proc. Natl. Acad. Sci. U.S.A.">
        <title>Simulation of Deepwater Horizon oil plume reveals substrate specialization within a complex community of hydrocarbon degraders.</title>
        <authorList>
            <person name="Hu P."/>
            <person name="Dubinsky E.A."/>
            <person name="Probst A.J."/>
            <person name="Wang J."/>
            <person name="Sieber C.M.K."/>
            <person name="Tom L.M."/>
            <person name="Gardinali P."/>
            <person name="Banfield J.F."/>
            <person name="Atlas R.M."/>
            <person name="Andersen G.L."/>
        </authorList>
    </citation>
    <scope>NUCLEOTIDE SEQUENCE [LARGE SCALE GENOMIC DNA]</scope>
</reference>
<dbReference type="AlphaFoldDB" id="A0A1Y5HVI9"/>
<keyword evidence="1" id="KW-0677">Repeat</keyword>
<organism evidence="6 7">
    <name type="scientific">Oleispira antarctica</name>
    <dbReference type="NCBI Taxonomy" id="188908"/>
    <lineage>
        <taxon>Bacteria</taxon>
        <taxon>Pseudomonadati</taxon>
        <taxon>Pseudomonadota</taxon>
        <taxon>Gammaproteobacteria</taxon>
        <taxon>Oceanospirillales</taxon>
        <taxon>Oceanospirillaceae</taxon>
        <taxon>Oleispira</taxon>
    </lineage>
</organism>
<evidence type="ECO:0000256" key="1">
    <source>
        <dbReference type="ARBA" id="ARBA00022737"/>
    </source>
</evidence>
<feature type="signal peptide" evidence="4">
    <location>
        <begin position="1"/>
        <end position="20"/>
    </location>
</feature>
<evidence type="ECO:0000256" key="3">
    <source>
        <dbReference type="PROSITE-ProRule" id="PRU00339"/>
    </source>
</evidence>
<evidence type="ECO:0000256" key="2">
    <source>
        <dbReference type="ARBA" id="ARBA00022803"/>
    </source>
</evidence>
<dbReference type="SMART" id="SM00028">
    <property type="entry name" value="TPR"/>
    <property type="match status" value="2"/>
</dbReference>
<dbReference type="PROSITE" id="PS50005">
    <property type="entry name" value="TPR"/>
    <property type="match status" value="1"/>
</dbReference>
<dbReference type="PANTHER" id="PTHR44943:SF8">
    <property type="entry name" value="TPR REPEAT-CONTAINING PROTEIN MJ0263"/>
    <property type="match status" value="1"/>
</dbReference>
<sequence length="230" mass="25969">MKFFKLSSLVIAAALTTACATKQGFQSQDSAAKVDLVVTEQYLPLQTYDEKNQLIPYQPKENPYLAQKAQVDKGSVLLFIEAKTAWRNNDAQTAKQKLNVIIKNDKELSGPWMMLGDIALAEKDYPQAQQHYQQGLMINPNNINGYTALATVQRLQGQYHHAQNTLAKALKLWPDFPEAHYNLSILFDVYLNQTDQAKQHLDAFILLSGGDEESQQWRQQLSKQALAEDA</sequence>
<gene>
    <name evidence="6" type="ORF">A9R00_02645</name>
</gene>
<name>A0A1Y5HVI9_OLEAN</name>
<feature type="chain" id="PRO_5012757280" description="Tetratricopeptide repeat protein 21A/21B fifth ARM repeats domain-containing protein" evidence="4">
    <location>
        <begin position="21"/>
        <end position="230"/>
    </location>
</feature>
<protein>
    <recommendedName>
        <fullName evidence="5">Tetratricopeptide repeat protein 21A/21B fifth ARM repeats domain-containing protein</fullName>
    </recommendedName>
</protein>
<evidence type="ECO:0000256" key="4">
    <source>
        <dbReference type="SAM" id="SignalP"/>
    </source>
</evidence>